<keyword evidence="2" id="KW-0677">Repeat</keyword>
<dbReference type="Pfam" id="PF00400">
    <property type="entry name" value="WD40"/>
    <property type="match status" value="7"/>
</dbReference>
<evidence type="ECO:0000256" key="1">
    <source>
        <dbReference type="ARBA" id="ARBA00022574"/>
    </source>
</evidence>
<evidence type="ECO:0000313" key="6">
    <source>
        <dbReference type="Proteomes" id="UP000196521"/>
    </source>
</evidence>
<dbReference type="EMBL" id="CZCZ02000005">
    <property type="protein sequence ID" value="CAC5340357.1"/>
    <property type="molecule type" value="Genomic_DNA"/>
</dbReference>
<keyword evidence="4" id="KW-0175">Coiled coil</keyword>
<dbReference type="CDD" id="cd00200">
    <property type="entry name" value="WD40"/>
    <property type="match status" value="1"/>
</dbReference>
<evidence type="ECO:0000256" key="2">
    <source>
        <dbReference type="ARBA" id="ARBA00022737"/>
    </source>
</evidence>
<dbReference type="Proteomes" id="UP000196521">
    <property type="component" value="Unassembled WGS sequence"/>
</dbReference>
<comment type="caution">
    <text evidence="5">The sequence shown here is derived from an EMBL/GenBank/DDBJ whole genome shotgun (WGS) entry which is preliminary data.</text>
</comment>
<evidence type="ECO:0000313" key="5">
    <source>
        <dbReference type="EMBL" id="CAC5340357.1"/>
    </source>
</evidence>
<feature type="repeat" description="WD" evidence="3">
    <location>
        <begin position="832"/>
        <end position="865"/>
    </location>
</feature>
<dbReference type="SMART" id="SM00320">
    <property type="entry name" value="WD40"/>
    <property type="match status" value="7"/>
</dbReference>
<sequence length="900" mass="102085">MVWNFAEGMITAIQGFFAPQTVVAMAQRQNTIDQIETQFYLEANRQEFQAELEGYRIASQFTLQERQQTFQASLEALKIDTQFAMQTRGQEFQADLEGVRQKFNRELEDYRQFCENSRLQKRQDFEAEQLARSLQHEQRLEEYRRETQLILSRIQLSTAIELTDDKEIRDTFPLKTPARVILDAYKIYQENYRNIPLLVIISPPALEFEKFPNAAQGFSKIEVSLTDQVQEFCKYYPLTSQERPVRYQGADWESKSSHGKIAVDILHHVLKSIPTVVLESKVDGDLLRIYLAGWDMLEKVPHYEKVLTVPWKEVLYPIARKYAQEWREYRMKLLEKGRSLEDLKRRGGDDELNLLILEEEEEDREFGRSGQHDYKYNVREDKYIRELAQFLGICHCILVGLMADRYHFSHADVHPKLPELLPGLLEKVPSESLKQMLVGEIVYSYQNLYQLAGCDRPHLIPDLYLDLALSLSHLPDQSWARKQIKYSIKVWLMLRNRVSSIEEQKPGLLELLEAVTSALTVGDKEYLEKLNGCLAAIGESQHQEMIRVAMQRQEAEYKRQQEAKRQRQREIERKRKLENASVAYTLGHSGSVNSVAISPDGQILVSGSDDNTITIWDLSTGQELRTLTGHSDSVNSVVISPDGQTVVSGSSDKTIKIWQLSTGQELRTLEGDGLINSLAISPDGQILVSSSHTVVRSDYFDWKSYTVVRGNDYNTINKIKIWQLSTGQELRTLKGDCLINSLAISPDGQTVVSGSDDNTITVWQLSTGQELRTLTGAGSINSLAISPDGQILVSSDTVVHFMGGGNDNTIKIWQLSTGVELRTLTVDLNWWVHSVAISPDGQTLVSGGDDTITIWDLSTGQELGTLTEHSDEVKSVAISPDGQTLVSGGDDGTIMIWRVV</sequence>
<dbReference type="InterPro" id="IPR015943">
    <property type="entry name" value="WD40/YVTN_repeat-like_dom_sf"/>
</dbReference>
<feature type="repeat" description="WD" evidence="3">
    <location>
        <begin position="801"/>
        <end position="823"/>
    </location>
</feature>
<dbReference type="RefSeq" id="WP_026797582.1">
    <property type="nucleotide sequence ID" value="NZ_LR812491.1"/>
</dbReference>
<dbReference type="InterPro" id="IPR019775">
    <property type="entry name" value="WD40_repeat_CS"/>
</dbReference>
<dbReference type="PROSITE" id="PS00678">
    <property type="entry name" value="WD_REPEATS_1"/>
    <property type="match status" value="1"/>
</dbReference>
<keyword evidence="1 3" id="KW-0853">WD repeat</keyword>
<dbReference type="Gene3D" id="2.130.10.10">
    <property type="entry name" value="YVTN repeat-like/Quinoprotein amine dehydrogenase"/>
    <property type="match status" value="3"/>
</dbReference>
<feature type="repeat" description="WD" evidence="3">
    <location>
        <begin position="866"/>
        <end position="900"/>
    </location>
</feature>
<feature type="repeat" description="WD" evidence="3">
    <location>
        <begin position="739"/>
        <end position="773"/>
    </location>
</feature>
<reference evidence="5" key="1">
    <citation type="submission" date="2020-05" db="EMBL/GenBank/DDBJ databases">
        <authorList>
            <consortium name="Genoscope - CEA"/>
            <person name="William W."/>
        </authorList>
    </citation>
    <scope>NUCLEOTIDE SEQUENCE [LARGE SCALE GENOMIC DNA]</scope>
    <source>
        <strain evidence="5">PCC 7821</strain>
    </source>
</reference>
<dbReference type="PRINTS" id="PR00320">
    <property type="entry name" value="GPROTEINBRPT"/>
</dbReference>
<evidence type="ECO:0000256" key="4">
    <source>
        <dbReference type="SAM" id="Coils"/>
    </source>
</evidence>
<organism evidence="5 6">
    <name type="scientific">Planktothrix rubescens CCAP 1459/22</name>
    <dbReference type="NCBI Taxonomy" id="329571"/>
    <lineage>
        <taxon>Bacteria</taxon>
        <taxon>Bacillati</taxon>
        <taxon>Cyanobacteriota</taxon>
        <taxon>Cyanophyceae</taxon>
        <taxon>Oscillatoriophycideae</taxon>
        <taxon>Oscillatoriales</taxon>
        <taxon>Microcoleaceae</taxon>
        <taxon>Planktothrix</taxon>
    </lineage>
</organism>
<dbReference type="InterPro" id="IPR036322">
    <property type="entry name" value="WD40_repeat_dom_sf"/>
</dbReference>
<accession>A0A6J7ZG30</accession>
<dbReference type="InterPro" id="IPR001680">
    <property type="entry name" value="WD40_rpt"/>
</dbReference>
<dbReference type="PROSITE" id="PS50294">
    <property type="entry name" value="WD_REPEATS_REGION"/>
    <property type="match status" value="4"/>
</dbReference>
<proteinExistence type="predicted"/>
<gene>
    <name evidence="5" type="ORF">PLAN_100407</name>
</gene>
<name>A0A6J7ZG30_PLARU</name>
<feature type="repeat" description="WD" evidence="3">
    <location>
        <begin position="585"/>
        <end position="626"/>
    </location>
</feature>
<feature type="coiled-coil region" evidence="4">
    <location>
        <begin position="550"/>
        <end position="580"/>
    </location>
</feature>
<dbReference type="PROSITE" id="PS50082">
    <property type="entry name" value="WD_REPEATS_2"/>
    <property type="match status" value="6"/>
</dbReference>
<dbReference type="SUPFAM" id="SSF50978">
    <property type="entry name" value="WD40 repeat-like"/>
    <property type="match status" value="1"/>
</dbReference>
<evidence type="ECO:0000256" key="3">
    <source>
        <dbReference type="PROSITE-ProRule" id="PRU00221"/>
    </source>
</evidence>
<keyword evidence="6" id="KW-1185">Reference proteome</keyword>
<feature type="repeat" description="WD" evidence="3">
    <location>
        <begin position="627"/>
        <end position="668"/>
    </location>
</feature>
<dbReference type="InterPro" id="IPR020472">
    <property type="entry name" value="WD40_PAC1"/>
</dbReference>
<dbReference type="AlphaFoldDB" id="A0A6J7ZG30"/>
<dbReference type="PANTHER" id="PTHR22847">
    <property type="entry name" value="WD40 REPEAT PROTEIN"/>
    <property type="match status" value="1"/>
</dbReference>
<dbReference type="PANTHER" id="PTHR22847:SF637">
    <property type="entry name" value="WD REPEAT DOMAIN 5B"/>
    <property type="match status" value="1"/>
</dbReference>
<protein>
    <submittedName>
        <fullName evidence="5">WD40 repeat-containing protein</fullName>
    </submittedName>
</protein>